<evidence type="ECO:0000313" key="2">
    <source>
        <dbReference type="EMBL" id="EGY33076.1"/>
    </source>
</evidence>
<dbReference type="PATRIC" id="fig|907488.3.peg.1601"/>
<feature type="transmembrane region" description="Helical" evidence="1">
    <location>
        <begin position="12"/>
        <end position="28"/>
    </location>
</feature>
<reference evidence="2 3" key="1">
    <citation type="submission" date="2010-10" db="EMBL/GenBank/DDBJ databases">
        <authorList>
            <person name="Chen C."/>
            <person name="Kittichotirat W."/>
            <person name="Asikainen S."/>
            <person name="Bumgarner R."/>
        </authorList>
    </citation>
    <scope>NUCLEOTIDE SEQUENCE [LARGE SCALE GENOMIC DNA]</scope>
    <source>
        <strain evidence="2 3">SC1083</strain>
    </source>
</reference>
<organism evidence="2 3">
    <name type="scientific">Aggregatibacter actinomycetemcomitans serotype e str. SC1083</name>
    <dbReference type="NCBI Taxonomy" id="907488"/>
    <lineage>
        <taxon>Bacteria</taxon>
        <taxon>Pseudomonadati</taxon>
        <taxon>Pseudomonadota</taxon>
        <taxon>Gammaproteobacteria</taxon>
        <taxon>Pasteurellales</taxon>
        <taxon>Pasteurellaceae</taxon>
        <taxon>Aggregatibacter</taxon>
    </lineage>
</organism>
<dbReference type="Proteomes" id="UP000005508">
    <property type="component" value="Unassembled WGS sequence"/>
</dbReference>
<proteinExistence type="predicted"/>
<accession>G4A9W4</accession>
<gene>
    <name evidence="2" type="ORF">SC1083_1633</name>
</gene>
<keyword evidence="1" id="KW-0472">Membrane</keyword>
<dbReference type="EMBL" id="AEJM01000036">
    <property type="protein sequence ID" value="EGY33076.1"/>
    <property type="molecule type" value="Genomic_DNA"/>
</dbReference>
<evidence type="ECO:0000256" key="1">
    <source>
        <dbReference type="SAM" id="Phobius"/>
    </source>
</evidence>
<keyword evidence="1" id="KW-0812">Transmembrane</keyword>
<sequence length="38" mass="4967">MRWKNNVFFHRTFYINFSLLFVFQVNFNKKFQKRPYFL</sequence>
<protein>
    <submittedName>
        <fullName evidence="2">Uncharacterized protein</fullName>
    </submittedName>
</protein>
<name>G4A9W4_AGGAC</name>
<keyword evidence="1" id="KW-1133">Transmembrane helix</keyword>
<comment type="caution">
    <text evidence="2">The sequence shown here is derived from an EMBL/GenBank/DDBJ whole genome shotgun (WGS) entry which is preliminary data.</text>
</comment>
<dbReference type="AlphaFoldDB" id="G4A9W4"/>
<evidence type="ECO:0000313" key="3">
    <source>
        <dbReference type="Proteomes" id="UP000005508"/>
    </source>
</evidence>